<accession>A0A0X2NK07</accession>
<evidence type="ECO:0008006" key="3">
    <source>
        <dbReference type="Google" id="ProtNLM"/>
    </source>
</evidence>
<protein>
    <recommendedName>
        <fullName evidence="3">Type II toxin-antitoxin system HicA family toxin</fullName>
    </recommendedName>
</protein>
<keyword evidence="2" id="KW-1185">Reference proteome</keyword>
<sequence>MTTRRDIMRRIRRQAKARGEDLRIEEGRNHTKVWIGERYTTVPRHREIPDRFATEILRQIGA</sequence>
<dbReference type="OrthoDB" id="9799039at2"/>
<dbReference type="Proteomes" id="UP000182498">
    <property type="component" value="Unassembled WGS sequence"/>
</dbReference>
<dbReference type="RefSeq" id="WP_014011026.1">
    <property type="nucleotide sequence ID" value="NZ_DAMBUN010000004.1"/>
</dbReference>
<gene>
    <name evidence="1" type="ORF">CVAR292_00414</name>
</gene>
<evidence type="ECO:0000313" key="2">
    <source>
        <dbReference type="Proteomes" id="UP000182498"/>
    </source>
</evidence>
<name>A0A0X2NK07_9CORY</name>
<dbReference type="OMA" id="SKVCIGE"/>
<dbReference type="AlphaFoldDB" id="A0A0X2NK07"/>
<dbReference type="EMBL" id="FAUH01000002">
    <property type="protein sequence ID" value="CUU65101.1"/>
    <property type="molecule type" value="Genomic_DNA"/>
</dbReference>
<organism evidence="1 2">
    <name type="scientific">Corynebacterium variabile</name>
    <dbReference type="NCBI Taxonomy" id="1727"/>
    <lineage>
        <taxon>Bacteria</taxon>
        <taxon>Bacillati</taxon>
        <taxon>Actinomycetota</taxon>
        <taxon>Actinomycetes</taxon>
        <taxon>Mycobacteriales</taxon>
        <taxon>Corynebacteriaceae</taxon>
        <taxon>Corynebacterium</taxon>
    </lineage>
</organism>
<evidence type="ECO:0000313" key="1">
    <source>
        <dbReference type="EMBL" id="CUU65101.1"/>
    </source>
</evidence>
<reference evidence="2" key="1">
    <citation type="submission" date="2015-11" db="EMBL/GenBank/DDBJ databases">
        <authorList>
            <person name="Dugat-Bony E."/>
        </authorList>
    </citation>
    <scope>NUCLEOTIDE SEQUENCE [LARGE SCALE GENOMIC DNA]</scope>
    <source>
        <strain evidence="2">Mu292</strain>
    </source>
</reference>
<proteinExistence type="predicted"/>